<evidence type="ECO:0000313" key="3">
    <source>
        <dbReference type="Proteomes" id="UP000321234"/>
    </source>
</evidence>
<feature type="region of interest" description="Disordered" evidence="1">
    <location>
        <begin position="1"/>
        <end position="55"/>
    </location>
</feature>
<dbReference type="RefSeq" id="WP_147925364.1">
    <property type="nucleotide sequence ID" value="NZ_VKAC01000003.1"/>
</dbReference>
<accession>A0A5C8ZIK1</accession>
<organism evidence="2 3">
    <name type="scientific">Quadrisphaera setariae</name>
    <dbReference type="NCBI Taxonomy" id="2593304"/>
    <lineage>
        <taxon>Bacteria</taxon>
        <taxon>Bacillati</taxon>
        <taxon>Actinomycetota</taxon>
        <taxon>Actinomycetes</taxon>
        <taxon>Kineosporiales</taxon>
        <taxon>Kineosporiaceae</taxon>
        <taxon>Quadrisphaera</taxon>
    </lineage>
</organism>
<reference evidence="2 3" key="1">
    <citation type="submission" date="2019-07" db="EMBL/GenBank/DDBJ databases">
        <title>Quadrisphaera sp. strain DD2A genome sequencing and assembly.</title>
        <authorList>
            <person name="Kim I."/>
        </authorList>
    </citation>
    <scope>NUCLEOTIDE SEQUENCE [LARGE SCALE GENOMIC DNA]</scope>
    <source>
        <strain evidence="2 3">DD2A</strain>
    </source>
</reference>
<dbReference type="OrthoDB" id="5188369at2"/>
<protein>
    <submittedName>
        <fullName evidence="2">Uncharacterized protein</fullName>
    </submittedName>
</protein>
<dbReference type="AlphaFoldDB" id="A0A5C8ZIK1"/>
<proteinExistence type="predicted"/>
<dbReference type="Proteomes" id="UP000321234">
    <property type="component" value="Unassembled WGS sequence"/>
</dbReference>
<evidence type="ECO:0000256" key="1">
    <source>
        <dbReference type="SAM" id="MobiDB-lite"/>
    </source>
</evidence>
<gene>
    <name evidence="2" type="ORF">FMM08_05430</name>
</gene>
<evidence type="ECO:0000313" key="2">
    <source>
        <dbReference type="EMBL" id="TXR56943.1"/>
    </source>
</evidence>
<keyword evidence="3" id="KW-1185">Reference proteome</keyword>
<dbReference type="EMBL" id="VKAC01000003">
    <property type="protein sequence ID" value="TXR56943.1"/>
    <property type="molecule type" value="Genomic_DNA"/>
</dbReference>
<sequence length="234" mass="24006">MPLMTPTAPPAALGRGAAASLHRTASPRVPAPRSAEASTFPRSAPSGQPRRRSPEAVAREVQAQLADASRYGQLPGQAGEAVPERLRASLAELVESAFPHLRVGTTDWGTVVALAAVLAGDVLGRYAVPLAALPTTTTPGARECVAALSRSIDALLEDAGVGVVLDLDAGTAAFRVRTPPGATPSAGKAALLATCAVLLHLRLTQPLVLATLVTEGGSWLPVWRAARDLWSVGA</sequence>
<feature type="compositionally biased region" description="Low complexity" evidence="1">
    <location>
        <begin position="1"/>
        <end position="19"/>
    </location>
</feature>
<comment type="caution">
    <text evidence="2">The sequence shown here is derived from an EMBL/GenBank/DDBJ whole genome shotgun (WGS) entry which is preliminary data.</text>
</comment>
<name>A0A5C8ZIK1_9ACTN</name>